<evidence type="ECO:0000259" key="2">
    <source>
        <dbReference type="Pfam" id="PF00561"/>
    </source>
</evidence>
<dbReference type="AlphaFoldDB" id="A0A2J6PSZ8"/>
<feature type="transmembrane region" description="Helical" evidence="1">
    <location>
        <begin position="26"/>
        <end position="44"/>
    </location>
</feature>
<feature type="transmembrane region" description="Helical" evidence="1">
    <location>
        <begin position="206"/>
        <end position="227"/>
    </location>
</feature>
<reference evidence="3 4" key="1">
    <citation type="submission" date="2016-05" db="EMBL/GenBank/DDBJ databases">
        <title>A degradative enzymes factory behind the ericoid mycorrhizal symbiosis.</title>
        <authorList>
            <consortium name="DOE Joint Genome Institute"/>
            <person name="Martino E."/>
            <person name="Morin E."/>
            <person name="Grelet G."/>
            <person name="Kuo A."/>
            <person name="Kohler A."/>
            <person name="Daghino S."/>
            <person name="Barry K."/>
            <person name="Choi C."/>
            <person name="Cichocki N."/>
            <person name="Clum A."/>
            <person name="Copeland A."/>
            <person name="Hainaut M."/>
            <person name="Haridas S."/>
            <person name="Labutti K."/>
            <person name="Lindquist E."/>
            <person name="Lipzen A."/>
            <person name="Khouja H.-R."/>
            <person name="Murat C."/>
            <person name="Ohm R."/>
            <person name="Olson A."/>
            <person name="Spatafora J."/>
            <person name="Veneault-Fourrey C."/>
            <person name="Henrissat B."/>
            <person name="Grigoriev I."/>
            <person name="Martin F."/>
            <person name="Perotto S."/>
        </authorList>
    </citation>
    <scope>NUCLEOTIDE SEQUENCE [LARGE SCALE GENOMIC DNA]</scope>
    <source>
        <strain evidence="3 4">UAMH 7357</strain>
    </source>
</reference>
<evidence type="ECO:0000313" key="3">
    <source>
        <dbReference type="EMBL" id="PMD17150.1"/>
    </source>
</evidence>
<name>A0A2J6PSZ8_9HELO</name>
<keyword evidence="1" id="KW-0472">Membrane</keyword>
<feature type="domain" description="AB hydrolase-1" evidence="2">
    <location>
        <begin position="128"/>
        <end position="228"/>
    </location>
</feature>
<organism evidence="3 4">
    <name type="scientific">Hyaloscypha hepaticicola</name>
    <dbReference type="NCBI Taxonomy" id="2082293"/>
    <lineage>
        <taxon>Eukaryota</taxon>
        <taxon>Fungi</taxon>
        <taxon>Dikarya</taxon>
        <taxon>Ascomycota</taxon>
        <taxon>Pezizomycotina</taxon>
        <taxon>Leotiomycetes</taxon>
        <taxon>Helotiales</taxon>
        <taxon>Hyaloscyphaceae</taxon>
        <taxon>Hyaloscypha</taxon>
    </lineage>
</organism>
<dbReference type="PANTHER" id="PTHR43689:SF28">
    <property type="entry name" value="HALOALKANE DEHALOGENASE FAMILY PROTEIN (AFU_ORTHOLOGUE AFUA_8G01700)"/>
    <property type="match status" value="1"/>
</dbReference>
<dbReference type="GO" id="GO:0016787">
    <property type="term" value="F:hydrolase activity"/>
    <property type="evidence" value="ECO:0007669"/>
    <property type="project" value="UniProtKB-KW"/>
</dbReference>
<keyword evidence="3" id="KW-0378">Hydrolase</keyword>
<keyword evidence="1" id="KW-1133">Transmembrane helix</keyword>
<evidence type="ECO:0000313" key="4">
    <source>
        <dbReference type="Proteomes" id="UP000235672"/>
    </source>
</evidence>
<dbReference type="SUPFAM" id="SSF53474">
    <property type="entry name" value="alpha/beta-Hydrolases"/>
    <property type="match status" value="1"/>
</dbReference>
<dbReference type="InterPro" id="IPR000639">
    <property type="entry name" value="Epox_hydrolase-like"/>
</dbReference>
<keyword evidence="4" id="KW-1185">Reference proteome</keyword>
<dbReference type="OrthoDB" id="284184at2759"/>
<gene>
    <name evidence="3" type="ORF">NA56DRAFT_579370</name>
</gene>
<dbReference type="InterPro" id="IPR000073">
    <property type="entry name" value="AB_hydrolase_1"/>
</dbReference>
<sequence length="425" mass="47617">MVVVLLSSFLVRLVLTLSLLPTYIVVKIAPLLAMAICRSALLLFKHGRNKLISSSDSYRDLEKDRAAAQSKGDFKFPDKELLPSRDARGSIDTLDWDCPREVFEVAGAQVNVLHKQPGDGHSRSRKKILLLHGNPSWSFMWRNVIEQLVEEGHEVFAMDWIGHGAIDKPLDAALISFDLHMRTLRSCIEHFQLTGCYIVAHDWGGCIALCTLPLLPAGTCSGIFLLNTFFPPRPSDISLYYYLLYWTWFFSTGILGGYMPESMVMRYMCSAATSKVISGYSAPYSASTRSKASIGRFSHIVPGLPGVLLGLRTADIWWRAAEGLLGPKNFTNINQQARLAELNISVRKWWSSEDIDRKNIRPRVSIAFGEDDPLLKDFKGVLEKTFGLDAGDRPIRGTWISGAGHYPVEEKPETVGHLVRRFVDE</sequence>
<protein>
    <submittedName>
        <fullName evidence="3">Alpha/beta-hydrolase</fullName>
    </submittedName>
</protein>
<evidence type="ECO:0000256" key="1">
    <source>
        <dbReference type="SAM" id="Phobius"/>
    </source>
</evidence>
<dbReference type="Gene3D" id="3.40.50.1820">
    <property type="entry name" value="alpha/beta hydrolase"/>
    <property type="match status" value="1"/>
</dbReference>
<dbReference type="EMBL" id="KZ613501">
    <property type="protein sequence ID" value="PMD17150.1"/>
    <property type="molecule type" value="Genomic_DNA"/>
</dbReference>
<keyword evidence="1" id="KW-0812">Transmembrane</keyword>
<dbReference type="PANTHER" id="PTHR43689">
    <property type="entry name" value="HYDROLASE"/>
    <property type="match status" value="1"/>
</dbReference>
<dbReference type="Pfam" id="PF00561">
    <property type="entry name" value="Abhydrolase_1"/>
    <property type="match status" value="1"/>
</dbReference>
<dbReference type="Proteomes" id="UP000235672">
    <property type="component" value="Unassembled WGS sequence"/>
</dbReference>
<dbReference type="PRINTS" id="PR00412">
    <property type="entry name" value="EPOXHYDRLASE"/>
</dbReference>
<accession>A0A2J6PSZ8</accession>
<dbReference type="STRING" id="1745343.A0A2J6PSZ8"/>
<feature type="transmembrane region" description="Helical" evidence="1">
    <location>
        <begin position="239"/>
        <end position="258"/>
    </location>
</feature>
<dbReference type="InterPro" id="IPR029058">
    <property type="entry name" value="AB_hydrolase_fold"/>
</dbReference>
<proteinExistence type="predicted"/>